<organism evidence="1 2">
    <name type="scientific">Glossina austeni</name>
    <name type="common">Savannah tsetse fly</name>
    <dbReference type="NCBI Taxonomy" id="7395"/>
    <lineage>
        <taxon>Eukaryota</taxon>
        <taxon>Metazoa</taxon>
        <taxon>Ecdysozoa</taxon>
        <taxon>Arthropoda</taxon>
        <taxon>Hexapoda</taxon>
        <taxon>Insecta</taxon>
        <taxon>Pterygota</taxon>
        <taxon>Neoptera</taxon>
        <taxon>Endopterygota</taxon>
        <taxon>Diptera</taxon>
        <taxon>Brachycera</taxon>
        <taxon>Muscomorpha</taxon>
        <taxon>Hippoboscoidea</taxon>
        <taxon>Glossinidae</taxon>
        <taxon>Glossina</taxon>
    </lineage>
</organism>
<protein>
    <submittedName>
        <fullName evidence="1">Uncharacterized protein</fullName>
    </submittedName>
</protein>
<sequence length="101" mass="11637">MEMSDYSNNRYSIADEIRVRRLCRLGPDSPNAFDPAEEPLCICMEEQIFRATSKLLFAPLPLFSIHPVILQFLRTYSHCGRKEQQGIICTCCCSNDQTYLI</sequence>
<name>A0A1A9VL81_GLOAU</name>
<proteinExistence type="predicted"/>
<keyword evidence="2" id="KW-1185">Reference proteome</keyword>
<accession>A0A1A9VL81</accession>
<dbReference type="Proteomes" id="UP000078200">
    <property type="component" value="Unassembled WGS sequence"/>
</dbReference>
<dbReference type="VEuPathDB" id="VectorBase:GAUT040465"/>
<dbReference type="EnsemblMetazoa" id="GAUT040465-RA">
    <property type="protein sequence ID" value="GAUT040465-PA"/>
    <property type="gene ID" value="GAUT040465"/>
</dbReference>
<evidence type="ECO:0000313" key="2">
    <source>
        <dbReference type="Proteomes" id="UP000078200"/>
    </source>
</evidence>
<reference evidence="1" key="1">
    <citation type="submission" date="2020-05" db="UniProtKB">
        <authorList>
            <consortium name="EnsemblMetazoa"/>
        </authorList>
    </citation>
    <scope>IDENTIFICATION</scope>
    <source>
        <strain evidence="1">TTRI</strain>
    </source>
</reference>
<dbReference type="AlphaFoldDB" id="A0A1A9VL81"/>
<evidence type="ECO:0000313" key="1">
    <source>
        <dbReference type="EnsemblMetazoa" id="GAUT040465-PA"/>
    </source>
</evidence>